<dbReference type="SUPFAM" id="SSF51735">
    <property type="entry name" value="NAD(P)-binding Rossmann-fold domains"/>
    <property type="match status" value="1"/>
</dbReference>
<organism evidence="4 5">
    <name type="scientific">Gluconacetobacter asukensis</name>
    <dbReference type="NCBI Taxonomy" id="1017181"/>
    <lineage>
        <taxon>Bacteria</taxon>
        <taxon>Pseudomonadati</taxon>
        <taxon>Pseudomonadota</taxon>
        <taxon>Alphaproteobacteria</taxon>
        <taxon>Acetobacterales</taxon>
        <taxon>Acetobacteraceae</taxon>
        <taxon>Gluconacetobacter</taxon>
    </lineage>
</organism>
<dbReference type="PROSITE" id="PS00061">
    <property type="entry name" value="ADH_SHORT"/>
    <property type="match status" value="1"/>
</dbReference>
<name>A0A7W4J3X8_9PROT</name>
<dbReference type="Pfam" id="PF00106">
    <property type="entry name" value="adh_short"/>
    <property type="match status" value="1"/>
</dbReference>
<evidence type="ECO:0000256" key="1">
    <source>
        <dbReference type="ARBA" id="ARBA00006484"/>
    </source>
</evidence>
<proteinExistence type="inferred from homology"/>
<evidence type="ECO:0000313" key="4">
    <source>
        <dbReference type="EMBL" id="MBB2174201.1"/>
    </source>
</evidence>
<dbReference type="InterPro" id="IPR002347">
    <property type="entry name" value="SDR_fam"/>
</dbReference>
<sequence>MSLSNKTVLITGANRGIGAAILREMLKADVAKIYATARDPHTLPSFGDPRVIPLQLDITSNASVNAVVSTAKDVDVLVNNAGTLALGDYLSSDWESFENDMHTNFFGTLRVLRAFTPQFVARRSGTIANVISVVGLSAVPLMAGYSASKAALHSITQSLRGTLEKDNITVIGIYPGPIDTDLARSVPYPEKATPESAAANIVRGIIDGQTYIFPDHLAQQIEGLWSTDNRKLEYVALHLGG</sequence>
<evidence type="ECO:0000256" key="2">
    <source>
        <dbReference type="ARBA" id="ARBA00023002"/>
    </source>
</evidence>
<evidence type="ECO:0000256" key="3">
    <source>
        <dbReference type="RuleBase" id="RU000363"/>
    </source>
</evidence>
<dbReference type="AlphaFoldDB" id="A0A7W4J3X8"/>
<dbReference type="InterPro" id="IPR036291">
    <property type="entry name" value="NAD(P)-bd_dom_sf"/>
</dbReference>
<dbReference type="PANTHER" id="PTHR44169:SF6">
    <property type="entry name" value="NADPH-DEPENDENT 1-ACYLDIHYDROXYACETONE PHOSPHATE REDUCTASE"/>
    <property type="match status" value="1"/>
</dbReference>
<accession>A0A7W4J3X8</accession>
<dbReference type="InterPro" id="IPR020904">
    <property type="entry name" value="Sc_DH/Rdtase_CS"/>
</dbReference>
<dbReference type="PANTHER" id="PTHR44169">
    <property type="entry name" value="NADPH-DEPENDENT 1-ACYLDIHYDROXYACETONE PHOSPHATE REDUCTASE"/>
    <property type="match status" value="1"/>
</dbReference>
<dbReference type="GO" id="GO:0016491">
    <property type="term" value="F:oxidoreductase activity"/>
    <property type="evidence" value="ECO:0007669"/>
    <property type="project" value="UniProtKB-KW"/>
</dbReference>
<keyword evidence="2" id="KW-0560">Oxidoreductase</keyword>
<keyword evidence="5" id="KW-1185">Reference proteome</keyword>
<dbReference type="PRINTS" id="PR00080">
    <property type="entry name" value="SDRFAMILY"/>
</dbReference>
<evidence type="ECO:0000313" key="5">
    <source>
        <dbReference type="Proteomes" id="UP000577891"/>
    </source>
</evidence>
<dbReference type="RefSeq" id="WP_182980664.1">
    <property type="nucleotide sequence ID" value="NZ_BAABGB010000049.1"/>
</dbReference>
<dbReference type="PRINTS" id="PR00081">
    <property type="entry name" value="GDHRDH"/>
</dbReference>
<gene>
    <name evidence="4" type="ORF">HLH35_19185</name>
</gene>
<dbReference type="Gene3D" id="3.40.50.720">
    <property type="entry name" value="NAD(P)-binding Rossmann-like Domain"/>
    <property type="match status" value="1"/>
</dbReference>
<comment type="similarity">
    <text evidence="1 3">Belongs to the short-chain dehydrogenases/reductases (SDR) family.</text>
</comment>
<reference evidence="4 5" key="1">
    <citation type="submission" date="2020-04" db="EMBL/GenBank/DDBJ databases">
        <title>Description of novel Gluconacetobacter.</title>
        <authorList>
            <person name="Sombolestani A."/>
        </authorList>
    </citation>
    <scope>NUCLEOTIDE SEQUENCE [LARGE SCALE GENOMIC DNA]</scope>
    <source>
        <strain evidence="4 5">LMG 27724</strain>
    </source>
</reference>
<comment type="caution">
    <text evidence="4">The sequence shown here is derived from an EMBL/GenBank/DDBJ whole genome shotgun (WGS) entry which is preliminary data.</text>
</comment>
<dbReference type="EMBL" id="JABEQE010000032">
    <property type="protein sequence ID" value="MBB2174201.1"/>
    <property type="molecule type" value="Genomic_DNA"/>
</dbReference>
<protein>
    <submittedName>
        <fullName evidence="4">SDR family NAD(P)-dependent oxidoreductase</fullName>
    </submittedName>
</protein>
<dbReference type="Proteomes" id="UP000577891">
    <property type="component" value="Unassembled WGS sequence"/>
</dbReference>